<dbReference type="AlphaFoldDB" id="A0A101FFL9"/>
<dbReference type="EMBL" id="LGFO01000154">
    <property type="protein sequence ID" value="KUK36149.1"/>
    <property type="molecule type" value="Genomic_DNA"/>
</dbReference>
<gene>
    <name evidence="2" type="ORF">XD66_1143</name>
</gene>
<keyword evidence="1" id="KW-0472">Membrane</keyword>
<evidence type="ECO:0000313" key="2">
    <source>
        <dbReference type="EMBL" id="KUK36149.1"/>
    </source>
</evidence>
<organism evidence="2 3">
    <name type="scientific">Thermacetogenium phaeum</name>
    <dbReference type="NCBI Taxonomy" id="85874"/>
    <lineage>
        <taxon>Bacteria</taxon>
        <taxon>Bacillati</taxon>
        <taxon>Bacillota</taxon>
        <taxon>Clostridia</taxon>
        <taxon>Thermoanaerobacterales</taxon>
        <taxon>Thermoanaerobacteraceae</taxon>
        <taxon>Thermacetogenium</taxon>
    </lineage>
</organism>
<name>A0A101FFL9_9THEO</name>
<keyword evidence="1" id="KW-1133">Transmembrane helix</keyword>
<feature type="transmembrane region" description="Helical" evidence="1">
    <location>
        <begin position="222"/>
        <end position="243"/>
    </location>
</feature>
<evidence type="ECO:0000313" key="3">
    <source>
        <dbReference type="Proteomes" id="UP000053326"/>
    </source>
</evidence>
<dbReference type="Proteomes" id="UP000053326">
    <property type="component" value="Unassembled WGS sequence"/>
</dbReference>
<keyword evidence="1" id="KW-0812">Transmembrane</keyword>
<dbReference type="PANTHER" id="PTHR42867">
    <property type="entry name" value="MEMBRANE PROTEIN-RELATED"/>
    <property type="match status" value="1"/>
</dbReference>
<reference evidence="3" key="1">
    <citation type="journal article" date="2015" name="MBio">
        <title>Genome-Resolved Metagenomic Analysis Reveals Roles for Candidate Phyla and Other Microbial Community Members in Biogeochemical Transformations in Oil Reservoirs.</title>
        <authorList>
            <person name="Hu P."/>
            <person name="Tom L."/>
            <person name="Singh A."/>
            <person name="Thomas B.C."/>
            <person name="Baker B.J."/>
            <person name="Piceno Y.M."/>
            <person name="Andersen G.L."/>
            <person name="Banfield J.F."/>
        </authorList>
    </citation>
    <scope>NUCLEOTIDE SEQUENCE [LARGE SCALE GENOMIC DNA]</scope>
</reference>
<evidence type="ECO:0008006" key="4">
    <source>
        <dbReference type="Google" id="ProtNLM"/>
    </source>
</evidence>
<dbReference type="OMA" id="RCGTSFI"/>
<dbReference type="PATRIC" id="fig|85874.4.peg.562"/>
<feature type="transmembrane region" description="Helical" evidence="1">
    <location>
        <begin position="197"/>
        <end position="216"/>
    </location>
</feature>
<protein>
    <recommendedName>
        <fullName evidence="4">Metal-dependent enzyme</fullName>
    </recommendedName>
</protein>
<accession>A0A101FFL9</accession>
<feature type="transmembrane region" description="Helical" evidence="1">
    <location>
        <begin position="129"/>
        <end position="152"/>
    </location>
</feature>
<proteinExistence type="predicted"/>
<sequence length="295" mass="32445">MLRKRSVTPFQYGGQAVIDGVMMRGPQGIATAVRVGEEIVVRKEDVAPWTEAFSFFRWPLIRGTVVLLESLVLGIKSLSLSASLVSGEDGGESLGALEIGLTVSFAVLFATGLFILLPTWLGHIARFQVGIFGQNVIEGVTRLGIFLLYLLVIRRFEDIRRVFQYHGAEHKVINTYEEGADLTVEEVARRSCLHPSCGTSFLLIVLVISILVFALVGNGPWWWKFGARLLLLPLIAGLGYEFIRCSRRYRDRMGLLIAPGLWLQKLTTGEPDAGQIEVAISAFKCVLVSPAAPGE</sequence>
<dbReference type="Pfam" id="PF07136">
    <property type="entry name" value="DUF1385"/>
    <property type="match status" value="1"/>
</dbReference>
<dbReference type="PANTHER" id="PTHR42867:SF1">
    <property type="entry name" value="MEMBRANE PROTEIN-RELATED"/>
    <property type="match status" value="1"/>
</dbReference>
<evidence type="ECO:0000256" key="1">
    <source>
        <dbReference type="SAM" id="Phobius"/>
    </source>
</evidence>
<comment type="caution">
    <text evidence="2">The sequence shown here is derived from an EMBL/GenBank/DDBJ whole genome shotgun (WGS) entry which is preliminary data.</text>
</comment>
<feature type="transmembrane region" description="Helical" evidence="1">
    <location>
        <begin position="96"/>
        <end position="117"/>
    </location>
</feature>
<dbReference type="InterPro" id="IPR010787">
    <property type="entry name" value="DUF1385"/>
</dbReference>